<dbReference type="GO" id="GO:0071468">
    <property type="term" value="P:cellular response to acidic pH"/>
    <property type="evidence" value="ECO:0007669"/>
    <property type="project" value="InterPro"/>
</dbReference>
<gene>
    <name evidence="1" type="ORF">NG42_03980</name>
    <name evidence="2" type="ORF">NG43_01730</name>
</gene>
<dbReference type="EMBL" id="JRXF01000002">
    <property type="protein sequence ID" value="KOC95113.1"/>
    <property type="molecule type" value="Genomic_DNA"/>
</dbReference>
<dbReference type="Proteomes" id="UP000037088">
    <property type="component" value="Unassembled WGS sequence"/>
</dbReference>
<evidence type="ECO:0000313" key="4">
    <source>
        <dbReference type="Proteomes" id="UP000037088"/>
    </source>
</evidence>
<evidence type="ECO:0000313" key="2">
    <source>
        <dbReference type="EMBL" id="KOC95113.1"/>
    </source>
</evidence>
<keyword evidence="4" id="KW-1185">Reference proteome</keyword>
<accession>A0A0L7T9C4</accession>
<dbReference type="Proteomes" id="UP000036851">
    <property type="component" value="Unassembled WGS sequence"/>
</dbReference>
<dbReference type="EMBL" id="JRXE01000004">
    <property type="protein sequence ID" value="KOC91979.1"/>
    <property type="molecule type" value="Genomic_DNA"/>
</dbReference>
<dbReference type="Gene3D" id="1.20.5.5260">
    <property type="match status" value="1"/>
</dbReference>
<proteinExistence type="predicted"/>
<evidence type="ECO:0000313" key="1">
    <source>
        <dbReference type="EMBL" id="KOC91979.1"/>
    </source>
</evidence>
<protein>
    <recommendedName>
        <fullName evidence="5">Histidine kinase</fullName>
    </recommendedName>
</protein>
<sequence>MHAKIAAKEFNTESQITDYFKNTGDLYQSESAVIESIYQELLSVKTKVRSRDVILNLIDKLESENDVLQADIYRKALELVVSQGQ</sequence>
<name>A0A0L7T9C4_9GAMM</name>
<dbReference type="OrthoDB" id="6629193at2"/>
<dbReference type="AlphaFoldDB" id="A0A0L7T9C4"/>
<evidence type="ECO:0008006" key="5">
    <source>
        <dbReference type="Google" id="ProtNLM"/>
    </source>
</evidence>
<organism evidence="1 4">
    <name type="scientific">Winslowiella iniecta</name>
    <dbReference type="NCBI Taxonomy" id="1560201"/>
    <lineage>
        <taxon>Bacteria</taxon>
        <taxon>Pseudomonadati</taxon>
        <taxon>Pseudomonadota</taxon>
        <taxon>Gammaproteobacteria</taxon>
        <taxon>Enterobacterales</taxon>
        <taxon>Erwiniaceae</taxon>
        <taxon>Winslowiella</taxon>
    </lineage>
</organism>
<dbReference type="InterPro" id="IPR024753">
    <property type="entry name" value="AriR"/>
</dbReference>
<dbReference type="Pfam" id="PF10798">
    <property type="entry name" value="YmgB"/>
    <property type="match status" value="1"/>
</dbReference>
<reference evidence="3 4" key="1">
    <citation type="journal article" date="2015" name="Int. J. Syst. Evol. Microbiol.">
        <title>Erwinia iniecta sp. nov., isolated from Russian wheat aphids (Diuraphis noxia).</title>
        <authorList>
            <person name="Campillo T."/>
            <person name="Luna E."/>
            <person name="Portier P."/>
            <person name="Fischer-Le Saux M."/>
            <person name="Lapitan N."/>
            <person name="Tisserat N.A."/>
            <person name="Leach J.E."/>
        </authorList>
    </citation>
    <scope>NUCLEOTIDE SEQUENCE [LARGE SCALE GENOMIC DNA]</scope>
    <source>
        <strain evidence="1 4">B120</strain>
        <strain evidence="2 3">B149</strain>
    </source>
</reference>
<comment type="caution">
    <text evidence="1">The sequence shown here is derived from an EMBL/GenBank/DDBJ whole genome shotgun (WGS) entry which is preliminary data.</text>
</comment>
<dbReference type="PATRIC" id="fig|1560201.3.peg.859"/>
<evidence type="ECO:0000313" key="3">
    <source>
        <dbReference type="Proteomes" id="UP000036851"/>
    </source>
</evidence>